<evidence type="ECO:0000256" key="5">
    <source>
        <dbReference type="ARBA" id="ARBA00013198"/>
    </source>
</evidence>
<dbReference type="GO" id="GO:0005975">
    <property type="term" value="P:carbohydrate metabolic process"/>
    <property type="evidence" value="ECO:0007669"/>
    <property type="project" value="UniProtKB-UniRule"/>
</dbReference>
<accession>A0A5N0T6N5</accession>
<evidence type="ECO:0000313" key="9">
    <source>
        <dbReference type="EMBL" id="KAA9130461.1"/>
    </source>
</evidence>
<evidence type="ECO:0000259" key="8">
    <source>
        <dbReference type="Pfam" id="PF01182"/>
    </source>
</evidence>
<dbReference type="PANTHER" id="PTHR11054">
    <property type="entry name" value="6-PHOSPHOGLUCONOLACTONASE"/>
    <property type="match status" value="1"/>
</dbReference>
<dbReference type="InterPro" id="IPR039104">
    <property type="entry name" value="6PGL"/>
</dbReference>
<protein>
    <recommendedName>
        <fullName evidence="6 7">6-phosphogluconolactonase</fullName>
        <shortName evidence="7">6PGL</shortName>
        <ecNumber evidence="5 7">3.1.1.31</ecNumber>
    </recommendedName>
</protein>
<dbReference type="Pfam" id="PF01182">
    <property type="entry name" value="Glucosamine_iso"/>
    <property type="match status" value="1"/>
</dbReference>
<dbReference type="NCBIfam" id="TIGR01198">
    <property type="entry name" value="pgl"/>
    <property type="match status" value="1"/>
</dbReference>
<comment type="catalytic activity">
    <reaction evidence="1 7">
        <text>6-phospho-D-glucono-1,5-lactone + H2O = 6-phospho-D-gluconate + H(+)</text>
        <dbReference type="Rhea" id="RHEA:12556"/>
        <dbReference type="ChEBI" id="CHEBI:15377"/>
        <dbReference type="ChEBI" id="CHEBI:15378"/>
        <dbReference type="ChEBI" id="CHEBI:57955"/>
        <dbReference type="ChEBI" id="CHEBI:58759"/>
        <dbReference type="EC" id="3.1.1.31"/>
    </reaction>
</comment>
<name>A0A5N0T6N5_9GAMM</name>
<reference evidence="9 10" key="1">
    <citation type="submission" date="2019-09" db="EMBL/GenBank/DDBJ databases">
        <title>Wenzhouxiangella sp. Genome sequencing and assembly.</title>
        <authorList>
            <person name="Zhang R."/>
        </authorList>
    </citation>
    <scope>NUCLEOTIDE SEQUENCE [LARGE SCALE GENOMIC DNA]</scope>
    <source>
        <strain evidence="9 10">W260</strain>
    </source>
</reference>
<keyword evidence="10" id="KW-1185">Reference proteome</keyword>
<evidence type="ECO:0000256" key="7">
    <source>
        <dbReference type="RuleBase" id="RU365095"/>
    </source>
</evidence>
<sequence length="232" mass="24227">MTSAPELIACEDRAEASRVAADLLGGAIAARLKTMTSTSLVVSGGTTPGDCFDLLACRPLDWGRVTVLPSDERWVPASSPDSNEALVRSRLLRARAANGQFLPLFREGIEPEAAPPVVAADIAALPPPHAAVLLGMGADGHFASLFPDFDGLEAALDTSAAPGCVAVRTDGSPHPRISLDLPALLLTDTLVLLFFGDEKRAVYNQALAGEGGYPVQALLAQRQVPVQAVWAP</sequence>
<dbReference type="SUPFAM" id="SSF100950">
    <property type="entry name" value="NagB/RpiA/CoA transferase-like"/>
    <property type="match status" value="1"/>
</dbReference>
<keyword evidence="7 9" id="KW-0378">Hydrolase</keyword>
<evidence type="ECO:0000256" key="2">
    <source>
        <dbReference type="ARBA" id="ARBA00002681"/>
    </source>
</evidence>
<dbReference type="EMBL" id="VYXP01000007">
    <property type="protein sequence ID" value="KAA9130461.1"/>
    <property type="molecule type" value="Genomic_DNA"/>
</dbReference>
<comment type="pathway">
    <text evidence="3 7">Carbohydrate degradation; pentose phosphate pathway; D-ribulose 5-phosphate from D-glucose 6-phosphate (oxidative stage): step 2/3.</text>
</comment>
<dbReference type="InterPro" id="IPR037171">
    <property type="entry name" value="NagB/RpiA_transferase-like"/>
</dbReference>
<dbReference type="Proteomes" id="UP000325372">
    <property type="component" value="Unassembled WGS sequence"/>
</dbReference>
<evidence type="ECO:0000256" key="1">
    <source>
        <dbReference type="ARBA" id="ARBA00000832"/>
    </source>
</evidence>
<organism evidence="9 10">
    <name type="scientific">Marinihelvus fidelis</name>
    <dbReference type="NCBI Taxonomy" id="2613842"/>
    <lineage>
        <taxon>Bacteria</taxon>
        <taxon>Pseudomonadati</taxon>
        <taxon>Pseudomonadota</taxon>
        <taxon>Gammaproteobacteria</taxon>
        <taxon>Chromatiales</taxon>
        <taxon>Wenzhouxiangellaceae</taxon>
        <taxon>Marinihelvus</taxon>
    </lineage>
</organism>
<dbReference type="InterPro" id="IPR006148">
    <property type="entry name" value="Glc/Gal-6P_isomerase"/>
</dbReference>
<dbReference type="InterPro" id="IPR005900">
    <property type="entry name" value="6-phosphogluconolactonase_DevB"/>
</dbReference>
<dbReference type="GO" id="GO:0006098">
    <property type="term" value="P:pentose-phosphate shunt"/>
    <property type="evidence" value="ECO:0007669"/>
    <property type="project" value="UniProtKB-UniPathway"/>
</dbReference>
<gene>
    <name evidence="7 9" type="primary">pgl</name>
    <name evidence="9" type="ORF">F3N42_12220</name>
</gene>
<evidence type="ECO:0000256" key="4">
    <source>
        <dbReference type="ARBA" id="ARBA00010662"/>
    </source>
</evidence>
<evidence type="ECO:0000256" key="6">
    <source>
        <dbReference type="ARBA" id="ARBA00020337"/>
    </source>
</evidence>
<feature type="domain" description="Glucosamine/galactosamine-6-phosphate isomerase" evidence="8">
    <location>
        <begin position="12"/>
        <end position="221"/>
    </location>
</feature>
<dbReference type="GO" id="GO:0017057">
    <property type="term" value="F:6-phosphogluconolactonase activity"/>
    <property type="evidence" value="ECO:0007669"/>
    <property type="project" value="UniProtKB-UniRule"/>
</dbReference>
<comment type="caution">
    <text evidence="9">The sequence shown here is derived from an EMBL/GenBank/DDBJ whole genome shotgun (WGS) entry which is preliminary data.</text>
</comment>
<dbReference type="RefSeq" id="WP_150864765.1">
    <property type="nucleotide sequence ID" value="NZ_VYXP01000007.1"/>
</dbReference>
<dbReference type="Gene3D" id="3.40.50.1360">
    <property type="match status" value="1"/>
</dbReference>
<dbReference type="UniPathway" id="UPA00115">
    <property type="reaction ID" value="UER00409"/>
</dbReference>
<dbReference type="AlphaFoldDB" id="A0A5N0T6N5"/>
<comment type="function">
    <text evidence="2 7">Hydrolysis of 6-phosphogluconolactone to 6-phosphogluconate.</text>
</comment>
<evidence type="ECO:0000313" key="10">
    <source>
        <dbReference type="Proteomes" id="UP000325372"/>
    </source>
</evidence>
<dbReference type="PANTHER" id="PTHR11054:SF0">
    <property type="entry name" value="6-PHOSPHOGLUCONOLACTONASE"/>
    <property type="match status" value="1"/>
</dbReference>
<evidence type="ECO:0000256" key="3">
    <source>
        <dbReference type="ARBA" id="ARBA00004961"/>
    </source>
</evidence>
<comment type="similarity">
    <text evidence="4 7">Belongs to the glucosamine/galactosamine-6-phosphate isomerase family. 6-phosphogluconolactonase subfamily.</text>
</comment>
<proteinExistence type="inferred from homology"/>
<dbReference type="EC" id="3.1.1.31" evidence="5 7"/>